<dbReference type="EMBL" id="BMAV01020226">
    <property type="protein sequence ID" value="GFY73600.1"/>
    <property type="molecule type" value="Genomic_DNA"/>
</dbReference>
<dbReference type="AlphaFoldDB" id="A0A8X6YIJ8"/>
<dbReference type="Proteomes" id="UP000886998">
    <property type="component" value="Unassembled WGS sequence"/>
</dbReference>
<keyword evidence="2" id="KW-1185">Reference proteome</keyword>
<comment type="caution">
    <text evidence="1">The sequence shown here is derived from an EMBL/GenBank/DDBJ whole genome shotgun (WGS) entry which is preliminary data.</text>
</comment>
<organism evidence="1 2">
    <name type="scientific">Trichonephila inaurata madagascariensis</name>
    <dbReference type="NCBI Taxonomy" id="2747483"/>
    <lineage>
        <taxon>Eukaryota</taxon>
        <taxon>Metazoa</taxon>
        <taxon>Ecdysozoa</taxon>
        <taxon>Arthropoda</taxon>
        <taxon>Chelicerata</taxon>
        <taxon>Arachnida</taxon>
        <taxon>Araneae</taxon>
        <taxon>Araneomorphae</taxon>
        <taxon>Entelegynae</taxon>
        <taxon>Araneoidea</taxon>
        <taxon>Nephilidae</taxon>
        <taxon>Trichonephila</taxon>
        <taxon>Trichonephila inaurata</taxon>
    </lineage>
</organism>
<protein>
    <submittedName>
        <fullName evidence="1">Uncharacterized protein</fullName>
    </submittedName>
</protein>
<reference evidence="1" key="1">
    <citation type="submission" date="2020-08" db="EMBL/GenBank/DDBJ databases">
        <title>Multicomponent nature underlies the extraordinary mechanical properties of spider dragline silk.</title>
        <authorList>
            <person name="Kono N."/>
            <person name="Nakamura H."/>
            <person name="Mori M."/>
            <person name="Yoshida Y."/>
            <person name="Ohtoshi R."/>
            <person name="Malay A.D."/>
            <person name="Moran D.A.P."/>
            <person name="Tomita M."/>
            <person name="Numata K."/>
            <person name="Arakawa K."/>
        </authorList>
    </citation>
    <scope>NUCLEOTIDE SEQUENCE</scope>
</reference>
<gene>
    <name evidence="1" type="ORF">TNIN_98681</name>
</gene>
<accession>A0A8X6YIJ8</accession>
<proteinExistence type="predicted"/>
<evidence type="ECO:0000313" key="1">
    <source>
        <dbReference type="EMBL" id="GFY73600.1"/>
    </source>
</evidence>
<name>A0A8X6YIJ8_9ARAC</name>
<evidence type="ECO:0000313" key="2">
    <source>
        <dbReference type="Proteomes" id="UP000886998"/>
    </source>
</evidence>
<sequence length="79" mass="8946">MKQRDASIYPTGQGLKHVCYCRCQKMTVVAWPTKGLELIEKGPGPFLPKISVAGFGTFLQFGPHRRRLTKVNPWWTDNG</sequence>